<accession>A0AA38UFP0</accession>
<protein>
    <submittedName>
        <fullName evidence="2">Uncharacterized protein</fullName>
    </submittedName>
</protein>
<feature type="region of interest" description="Disordered" evidence="1">
    <location>
        <begin position="1"/>
        <end position="35"/>
    </location>
</feature>
<reference evidence="2" key="1">
    <citation type="submission" date="2022-08" db="EMBL/GenBank/DDBJ databases">
        <authorList>
            <consortium name="DOE Joint Genome Institute"/>
            <person name="Min B."/>
            <person name="Riley R."/>
            <person name="Sierra-Patev S."/>
            <person name="Naranjo-Ortiz M."/>
            <person name="Looney B."/>
            <person name="Konkel Z."/>
            <person name="Slot J.C."/>
            <person name="Sakamoto Y."/>
            <person name="Steenwyk J.L."/>
            <person name="Rokas A."/>
            <person name="Carro J."/>
            <person name="Camarero S."/>
            <person name="Ferreira P."/>
            <person name="Molpeceres G."/>
            <person name="Ruiz-Duenas F.J."/>
            <person name="Serrano A."/>
            <person name="Henrissat B."/>
            <person name="Drula E."/>
            <person name="Hughes K.W."/>
            <person name="Mata J.L."/>
            <person name="Ishikawa N.K."/>
            <person name="Vargas-Isla R."/>
            <person name="Ushijima S."/>
            <person name="Smith C.A."/>
            <person name="Ahrendt S."/>
            <person name="Andreopoulos W."/>
            <person name="He G."/>
            <person name="Labutti K."/>
            <person name="Lipzen A."/>
            <person name="Ng V."/>
            <person name="Sandor L."/>
            <person name="Barry K."/>
            <person name="Martinez A.T."/>
            <person name="Xiao Y."/>
            <person name="Gibbons J.G."/>
            <person name="Terashima K."/>
            <person name="Hibbett D.S."/>
            <person name="Grigoriev I.V."/>
        </authorList>
    </citation>
    <scope>NUCLEOTIDE SEQUENCE</scope>
    <source>
        <strain evidence="2">TFB9207</strain>
    </source>
</reference>
<dbReference type="EMBL" id="MU806126">
    <property type="protein sequence ID" value="KAJ3839476.1"/>
    <property type="molecule type" value="Genomic_DNA"/>
</dbReference>
<organism evidence="2 3">
    <name type="scientific">Lentinula raphanica</name>
    <dbReference type="NCBI Taxonomy" id="153919"/>
    <lineage>
        <taxon>Eukaryota</taxon>
        <taxon>Fungi</taxon>
        <taxon>Dikarya</taxon>
        <taxon>Basidiomycota</taxon>
        <taxon>Agaricomycotina</taxon>
        <taxon>Agaricomycetes</taxon>
        <taxon>Agaricomycetidae</taxon>
        <taxon>Agaricales</taxon>
        <taxon>Marasmiineae</taxon>
        <taxon>Omphalotaceae</taxon>
        <taxon>Lentinula</taxon>
    </lineage>
</organism>
<evidence type="ECO:0000313" key="2">
    <source>
        <dbReference type="EMBL" id="KAJ3839476.1"/>
    </source>
</evidence>
<evidence type="ECO:0000256" key="1">
    <source>
        <dbReference type="SAM" id="MobiDB-lite"/>
    </source>
</evidence>
<gene>
    <name evidence="2" type="ORF">F5878DRAFT_616356</name>
</gene>
<proteinExistence type="predicted"/>
<name>A0AA38UFP0_9AGAR</name>
<dbReference type="Proteomes" id="UP001163846">
    <property type="component" value="Unassembled WGS sequence"/>
</dbReference>
<comment type="caution">
    <text evidence="2">The sequence shown here is derived from an EMBL/GenBank/DDBJ whole genome shotgun (WGS) entry which is preliminary data.</text>
</comment>
<sequence length="295" mass="32342">MDVDPLADNAPPRYAIESDEEDEYNPLQESSPAGALSPLPDIKLVGDISLDRPLILASGNAGKYWAKGCSLGEQTGAVYVDETQVGLMYRPSWTRSTIIISETFARLPVVYMHSYAAKLIKELKPSRVALLDTYPTPNYVSPYPIPLLDAPIRYLSTYDASDAIASSAERFSPPNFIHSTTSAALLAYIASSSSLVESTSLDSELRATLLLLPFPRIPSPAPKLLGKSDFSHLSEDEYEWSRDMMNTVHRLLLVEVGEGLDETTRWKLPVDVGGKTSVDVPAMRAKVVVDDGMYI</sequence>
<evidence type="ECO:0000313" key="3">
    <source>
        <dbReference type="Proteomes" id="UP001163846"/>
    </source>
</evidence>
<dbReference type="AlphaFoldDB" id="A0AA38UFP0"/>
<keyword evidence="3" id="KW-1185">Reference proteome</keyword>